<sequence length="47" mass="4922">MTAIILGLLAIAIYFQWTTVTVGIIAACSVVALALDTRAILSTRKSA</sequence>
<accession>A0A4P7QJA4</accession>
<reference evidence="2 3" key="1">
    <citation type="submission" date="2019-04" db="EMBL/GenBank/DDBJ databases">
        <title>Corynebacterium endometrii sp. nov., isolated from the uterus of a cow with endometritis.</title>
        <authorList>
            <person name="Ballas P."/>
            <person name="Ruckert C."/>
            <person name="Wagener K."/>
            <person name="Drillich M."/>
            <person name="Kaempfer P."/>
            <person name="Busse H.-J."/>
            <person name="Ehling-Schulz M."/>
        </authorList>
    </citation>
    <scope>NUCLEOTIDE SEQUENCE [LARGE SCALE GENOMIC DNA]</scope>
    <source>
        <strain evidence="2 3">LMM-1653</strain>
    </source>
</reference>
<keyword evidence="3" id="KW-1185">Reference proteome</keyword>
<dbReference type="Proteomes" id="UP000296352">
    <property type="component" value="Chromosome"/>
</dbReference>
<organism evidence="2 3">
    <name type="scientific">Corynebacterium endometrii</name>
    <dbReference type="NCBI Taxonomy" id="2488819"/>
    <lineage>
        <taxon>Bacteria</taxon>
        <taxon>Bacillati</taxon>
        <taxon>Actinomycetota</taxon>
        <taxon>Actinomycetes</taxon>
        <taxon>Mycobacteriales</taxon>
        <taxon>Corynebacteriaceae</taxon>
        <taxon>Corynebacterium</taxon>
    </lineage>
</organism>
<evidence type="ECO:0000256" key="1">
    <source>
        <dbReference type="SAM" id="Phobius"/>
    </source>
</evidence>
<name>A0A4P7QJA4_9CORY</name>
<evidence type="ECO:0000313" key="2">
    <source>
        <dbReference type="EMBL" id="QCB28857.1"/>
    </source>
</evidence>
<dbReference type="RefSeq" id="WP_168707187.1">
    <property type="nucleotide sequence ID" value="NZ_CP039247.1"/>
</dbReference>
<gene>
    <name evidence="2" type="ORF">CENDO_07915</name>
</gene>
<protein>
    <submittedName>
        <fullName evidence="2">Uncharacterized protein</fullName>
    </submittedName>
</protein>
<keyword evidence="1" id="KW-0472">Membrane</keyword>
<keyword evidence="1" id="KW-1133">Transmembrane helix</keyword>
<feature type="transmembrane region" description="Helical" evidence="1">
    <location>
        <begin position="6"/>
        <end position="35"/>
    </location>
</feature>
<keyword evidence="1" id="KW-0812">Transmembrane</keyword>
<evidence type="ECO:0000313" key="3">
    <source>
        <dbReference type="Proteomes" id="UP000296352"/>
    </source>
</evidence>
<dbReference type="AlphaFoldDB" id="A0A4P7QJA4"/>
<dbReference type="KEGG" id="cee:CENDO_07915"/>
<dbReference type="EMBL" id="CP039247">
    <property type="protein sequence ID" value="QCB28857.1"/>
    <property type="molecule type" value="Genomic_DNA"/>
</dbReference>
<proteinExistence type="predicted"/>